<accession>N6WST6</accession>
<sequence>MAEKSGKKIELEVGDASLAFRVSLEDYHNYQNAFMPDNKVAPSANFLKRTVESGSKDTLQDYLEQGLTVELASAVASEFKPDLEIRVKK</sequence>
<reference evidence="1 2" key="1">
    <citation type="journal article" date="2013" name="Genome Announc.">
        <title>Genome Sequence of the Polycyclic Aromatic Hydrocarbon-Degrading Bacterium Strain Marinobacter nanhaiticus D15-8WT.</title>
        <authorList>
            <person name="Cui Z."/>
            <person name="Gao W."/>
            <person name="Li Q."/>
            <person name="Xu G."/>
            <person name="Zheng L."/>
        </authorList>
    </citation>
    <scope>NUCLEOTIDE SEQUENCE [LARGE SCALE GENOMIC DNA]</scope>
    <source>
        <strain evidence="1 2">D15-8W</strain>
    </source>
</reference>
<organism evidence="1 2">
    <name type="scientific">Marinobacter nanhaiticus D15-8W</name>
    <dbReference type="NCBI Taxonomy" id="626887"/>
    <lineage>
        <taxon>Bacteria</taxon>
        <taxon>Pseudomonadati</taxon>
        <taxon>Pseudomonadota</taxon>
        <taxon>Gammaproteobacteria</taxon>
        <taxon>Pseudomonadales</taxon>
        <taxon>Marinobacteraceae</taxon>
        <taxon>Marinobacter</taxon>
    </lineage>
</organism>
<dbReference type="eggNOG" id="ENOG50334UR">
    <property type="taxonomic scope" value="Bacteria"/>
</dbReference>
<keyword evidence="2" id="KW-1185">Reference proteome</keyword>
<name>N6WST6_9GAMM</name>
<dbReference type="AlphaFoldDB" id="N6WST6"/>
<dbReference type="HOGENOM" id="CLU_174725_0_0_6"/>
<dbReference type="Proteomes" id="UP000013165">
    <property type="component" value="Unassembled WGS sequence"/>
</dbReference>
<dbReference type="InterPro" id="IPR024406">
    <property type="entry name" value="TAC-10"/>
</dbReference>
<evidence type="ECO:0008006" key="3">
    <source>
        <dbReference type="Google" id="ProtNLM"/>
    </source>
</evidence>
<evidence type="ECO:0000313" key="1">
    <source>
        <dbReference type="EMBL" id="ENO14586.1"/>
    </source>
</evidence>
<gene>
    <name evidence="1" type="ORF">J057_04526</name>
</gene>
<dbReference type="RefSeq" id="WP_004578883.1">
    <property type="nucleotide sequence ID" value="NZ_AP028878.1"/>
</dbReference>
<dbReference type="Pfam" id="PF10963">
    <property type="entry name" value="Phage_TAC_10"/>
    <property type="match status" value="1"/>
</dbReference>
<comment type="caution">
    <text evidence="1">The sequence shown here is derived from an EMBL/GenBank/DDBJ whole genome shotgun (WGS) entry which is preliminary data.</text>
</comment>
<dbReference type="PATRIC" id="fig|626887.3.peg.891"/>
<dbReference type="EMBL" id="APLQ01000011">
    <property type="protein sequence ID" value="ENO14586.1"/>
    <property type="molecule type" value="Genomic_DNA"/>
</dbReference>
<proteinExistence type="predicted"/>
<evidence type="ECO:0000313" key="2">
    <source>
        <dbReference type="Proteomes" id="UP000013165"/>
    </source>
</evidence>
<protein>
    <recommendedName>
        <fullName evidence="3">Phage tail assembly protein</fullName>
    </recommendedName>
</protein>
<dbReference type="OrthoDB" id="5908298at2"/>
<dbReference type="STRING" id="626887.J057_04526"/>